<name>A0ABU5JLS6_9ACTN</name>
<dbReference type="EMBL" id="JAXOTQ010000049">
    <property type="protein sequence ID" value="MDZ5493584.1"/>
    <property type="molecule type" value="Genomic_DNA"/>
</dbReference>
<evidence type="ECO:0000313" key="1">
    <source>
        <dbReference type="EMBL" id="MDZ5493584.1"/>
    </source>
</evidence>
<dbReference type="Proteomes" id="UP001290101">
    <property type="component" value="Unassembled WGS sequence"/>
</dbReference>
<proteinExistence type="predicted"/>
<reference evidence="1 2" key="1">
    <citation type="submission" date="2023-12" db="EMBL/GenBank/DDBJ databases">
        <title>Micromonospora sp. nov., isolated from Atacama Desert.</title>
        <authorList>
            <person name="Carro L."/>
            <person name="Golinska P."/>
            <person name="Klenk H.-P."/>
            <person name="Goodfellow M."/>
        </authorList>
    </citation>
    <scope>NUCLEOTIDE SEQUENCE [LARGE SCALE GENOMIC DNA]</scope>
    <source>
        <strain evidence="1 2">4G53</strain>
    </source>
</reference>
<accession>A0ABU5JLS6</accession>
<sequence>MKELFNRLNLPFDASARVRVVREEPRYTSGGKKTPADLVVRVGNVCVLFEAKVNAGEHGDQCARLARLWANEAATLVYLTRPGASHVRRGWRSLTWAQIADIMAPLAQRGSAGARDFLETLQTFHDEEGQSMPDDKSRFYLRNWEQLAEWEALRAAAVAQVVAAVTEATGTLDQIVVAGAERVWAYPLTHASKPTFELRRPHWQRDGYRVAIAVQWNPAQLLTPANPWPFVGVRVDGTYRAKSPFVKRLTAKLEEDARKLAWRKSQIERGWLWWRHVRPSGADDDLDSLTVECRTALQDGWRELSGPLDDLLAT</sequence>
<organism evidence="1 2">
    <name type="scientific">Micromonospora sicca</name>
    <dbReference type="NCBI Taxonomy" id="2202420"/>
    <lineage>
        <taxon>Bacteria</taxon>
        <taxon>Bacillati</taxon>
        <taxon>Actinomycetota</taxon>
        <taxon>Actinomycetes</taxon>
        <taxon>Micromonosporales</taxon>
        <taxon>Micromonosporaceae</taxon>
        <taxon>Micromonospora</taxon>
    </lineage>
</organism>
<comment type="caution">
    <text evidence="1">The sequence shown here is derived from an EMBL/GenBank/DDBJ whole genome shotgun (WGS) entry which is preliminary data.</text>
</comment>
<evidence type="ECO:0000313" key="2">
    <source>
        <dbReference type="Proteomes" id="UP001290101"/>
    </source>
</evidence>
<protein>
    <submittedName>
        <fullName evidence="1">Uncharacterized protein</fullName>
    </submittedName>
</protein>
<gene>
    <name evidence="1" type="ORF">U2F25_29650</name>
</gene>
<keyword evidence="2" id="KW-1185">Reference proteome</keyword>